<feature type="transmembrane region" description="Helical" evidence="1">
    <location>
        <begin position="119"/>
        <end position="137"/>
    </location>
</feature>
<evidence type="ECO:0000313" key="3">
    <source>
        <dbReference type="EMBL" id="CUS54932.1"/>
    </source>
</evidence>
<evidence type="ECO:0000259" key="2">
    <source>
        <dbReference type="Pfam" id="PF00892"/>
    </source>
</evidence>
<keyword evidence="1" id="KW-1133">Transmembrane helix</keyword>
<dbReference type="AlphaFoldDB" id="A0A161JPR5"/>
<dbReference type="EMBL" id="CZRL01000106">
    <property type="protein sequence ID" value="CUS54932.1"/>
    <property type="molecule type" value="Genomic_DNA"/>
</dbReference>
<proteinExistence type="predicted"/>
<dbReference type="SUPFAM" id="SSF103481">
    <property type="entry name" value="Multidrug resistance efflux transporter EmrE"/>
    <property type="match status" value="2"/>
</dbReference>
<feature type="transmembrane region" description="Helical" evidence="1">
    <location>
        <begin position="266"/>
        <end position="285"/>
    </location>
</feature>
<sequence length="288" mass="30938">MISPVALALCSAFLFALAVQLHNLGLKHIDSRRGTLISICSSAALYWILSPWFLESWYWFTTGAVLFATIGLFRPFLSANFAMAGIRFLGPTLSTTLASTAPLFSALFAFALLGESMTASLIGGTLAIVTGVVILTYRGNTKSMWPMWALSLPLGAAILRALAHAVTKLGLDVVPDPLFAGLVGYSVSLLVGLIASSIQNRRVVPVIRWSPGVTWFLVGGIINGISLWSLNTALKMGQVITVVPVVSVSPVISFLLGYFIFRKERFTPRIAIAIMLIVPAIVIIARSN</sequence>
<feature type="transmembrane region" description="Helical" evidence="1">
    <location>
        <begin position="210"/>
        <end position="230"/>
    </location>
</feature>
<feature type="transmembrane region" description="Helical" evidence="1">
    <location>
        <begin position="236"/>
        <end position="259"/>
    </location>
</feature>
<dbReference type="InterPro" id="IPR000620">
    <property type="entry name" value="EamA_dom"/>
</dbReference>
<accession>A0A161JPR5</accession>
<feature type="transmembrane region" description="Helical" evidence="1">
    <location>
        <begin position="89"/>
        <end position="113"/>
    </location>
</feature>
<keyword evidence="1" id="KW-0812">Transmembrane</keyword>
<feature type="domain" description="EamA" evidence="2">
    <location>
        <begin position="148"/>
        <end position="285"/>
    </location>
</feature>
<dbReference type="Gene3D" id="1.10.3730.20">
    <property type="match status" value="1"/>
</dbReference>
<protein>
    <submittedName>
        <fullName evidence="3">Permease of the drug/metabolite transporter (DMT) superfamily</fullName>
    </submittedName>
</protein>
<reference evidence="3" key="1">
    <citation type="submission" date="2015-10" db="EMBL/GenBank/DDBJ databases">
        <authorList>
            <person name="Gilbert D.G."/>
        </authorList>
    </citation>
    <scope>NUCLEOTIDE SEQUENCE</scope>
</reference>
<feature type="transmembrane region" description="Helical" evidence="1">
    <location>
        <begin position="57"/>
        <end position="77"/>
    </location>
</feature>
<feature type="transmembrane region" description="Helical" evidence="1">
    <location>
        <begin position="178"/>
        <end position="198"/>
    </location>
</feature>
<feature type="domain" description="EamA" evidence="2">
    <location>
        <begin position="5"/>
        <end position="136"/>
    </location>
</feature>
<organism evidence="3">
    <name type="scientific">hydrothermal vent metagenome</name>
    <dbReference type="NCBI Taxonomy" id="652676"/>
    <lineage>
        <taxon>unclassified sequences</taxon>
        <taxon>metagenomes</taxon>
        <taxon>ecological metagenomes</taxon>
    </lineage>
</organism>
<dbReference type="GO" id="GO:0016020">
    <property type="term" value="C:membrane"/>
    <property type="evidence" value="ECO:0007669"/>
    <property type="project" value="InterPro"/>
</dbReference>
<name>A0A161JPR5_9ZZZZ</name>
<gene>
    <name evidence="3" type="ORF">MGWOODY_XGa1922</name>
</gene>
<dbReference type="Pfam" id="PF00892">
    <property type="entry name" value="EamA"/>
    <property type="match status" value="2"/>
</dbReference>
<evidence type="ECO:0000256" key="1">
    <source>
        <dbReference type="SAM" id="Phobius"/>
    </source>
</evidence>
<dbReference type="InterPro" id="IPR037185">
    <property type="entry name" value="EmrE-like"/>
</dbReference>
<keyword evidence="1" id="KW-0472">Membrane</keyword>
<feature type="transmembrane region" description="Helical" evidence="1">
    <location>
        <begin position="144"/>
        <end position="166"/>
    </location>
</feature>